<name>A0ABW5R8G6_9BACL</name>
<sequence length="292" mass="34085">MKHFAVVFTGQGTEEAAAFATALKSEVAPVYTEEAVVISLQSYMDRREVHVSYKPELLACDLKEPLSRASASFMIGHCEHAFIESLIQRICQEKRSEERVKMADYTKQLMEEEDEEGGYACRVKRLSQEILPHLTLEGQLNLIGLFRFRLHGYQNELRELAEFAIDEYVMERQYQDFIHLLKYFVYVQETKVPYVHLVHKGDYEFVLLDEQLQPIKSKQMESVVVEMLDQDLNYEDMIVSTLIHVSPKKIYIHTEEPELQVIRTIEQIFESRTHICRDAPFPLEAKRPIPLP</sequence>
<comment type="caution">
    <text evidence="1">The sequence shown here is derived from an EMBL/GenBank/DDBJ whole genome shotgun (WGS) entry which is preliminary data.</text>
</comment>
<dbReference type="InterPro" id="IPR014199">
    <property type="entry name" value="Spore_YtxC"/>
</dbReference>
<keyword evidence="2" id="KW-1185">Reference proteome</keyword>
<evidence type="ECO:0000313" key="1">
    <source>
        <dbReference type="EMBL" id="MFD2671335.1"/>
    </source>
</evidence>
<evidence type="ECO:0000313" key="2">
    <source>
        <dbReference type="Proteomes" id="UP001597497"/>
    </source>
</evidence>
<dbReference type="Pfam" id="PF08812">
    <property type="entry name" value="YtxC"/>
    <property type="match status" value="1"/>
</dbReference>
<dbReference type="Proteomes" id="UP001597497">
    <property type="component" value="Unassembled WGS sequence"/>
</dbReference>
<protein>
    <submittedName>
        <fullName evidence="1">Sporulation protein YtxC</fullName>
    </submittedName>
</protein>
<gene>
    <name evidence="1" type="primary">ytxC</name>
    <name evidence="1" type="ORF">ACFSUC_06915</name>
</gene>
<dbReference type="EMBL" id="JBHUMM010000010">
    <property type="protein sequence ID" value="MFD2671335.1"/>
    <property type="molecule type" value="Genomic_DNA"/>
</dbReference>
<accession>A0ABW5R8G6</accession>
<dbReference type="RefSeq" id="WP_379928789.1">
    <property type="nucleotide sequence ID" value="NZ_JBHUMM010000010.1"/>
</dbReference>
<organism evidence="1 2">
    <name type="scientific">Marinicrinis sediminis</name>
    <dbReference type="NCBI Taxonomy" id="1652465"/>
    <lineage>
        <taxon>Bacteria</taxon>
        <taxon>Bacillati</taxon>
        <taxon>Bacillota</taxon>
        <taxon>Bacilli</taxon>
        <taxon>Bacillales</taxon>
        <taxon>Paenibacillaceae</taxon>
    </lineage>
</organism>
<proteinExistence type="predicted"/>
<reference evidence="2" key="1">
    <citation type="journal article" date="2019" name="Int. J. Syst. Evol. Microbiol.">
        <title>The Global Catalogue of Microorganisms (GCM) 10K type strain sequencing project: providing services to taxonomists for standard genome sequencing and annotation.</title>
        <authorList>
            <consortium name="The Broad Institute Genomics Platform"/>
            <consortium name="The Broad Institute Genome Sequencing Center for Infectious Disease"/>
            <person name="Wu L."/>
            <person name="Ma J."/>
        </authorList>
    </citation>
    <scope>NUCLEOTIDE SEQUENCE [LARGE SCALE GENOMIC DNA]</scope>
    <source>
        <strain evidence="2">KCTC 33676</strain>
    </source>
</reference>